<proteinExistence type="predicted"/>
<dbReference type="Pfam" id="PF04860">
    <property type="entry name" value="Phage_portal"/>
    <property type="match status" value="1"/>
</dbReference>
<accession>A0A645GB14</accession>
<dbReference type="EMBL" id="VSSQ01071675">
    <property type="protein sequence ID" value="MPN23230.1"/>
    <property type="molecule type" value="Genomic_DNA"/>
</dbReference>
<reference evidence="1" key="1">
    <citation type="submission" date="2019-08" db="EMBL/GenBank/DDBJ databases">
        <authorList>
            <person name="Kucharzyk K."/>
            <person name="Murdoch R.W."/>
            <person name="Higgins S."/>
            <person name="Loffler F."/>
        </authorList>
    </citation>
    <scope>NUCLEOTIDE SEQUENCE</scope>
</reference>
<evidence type="ECO:0008006" key="2">
    <source>
        <dbReference type="Google" id="ProtNLM"/>
    </source>
</evidence>
<name>A0A645GB14_9ZZZZ</name>
<evidence type="ECO:0000313" key="1">
    <source>
        <dbReference type="EMBL" id="MPN23230.1"/>
    </source>
</evidence>
<dbReference type="InterPro" id="IPR006944">
    <property type="entry name" value="Phage/GTA_portal"/>
</dbReference>
<dbReference type="AlphaFoldDB" id="A0A645GB14"/>
<sequence>MSEKEQKRYFAEFKVDGLMRGDVKSRNEAHSLAIRNGWKSINEVRKEENLPPIVGGDRHFLQMQMVPVEFGGQGGESSSGKRNQNNV</sequence>
<comment type="caution">
    <text evidence="1">The sequence shown here is derived from an EMBL/GenBank/DDBJ whole genome shotgun (WGS) entry which is preliminary data.</text>
</comment>
<gene>
    <name evidence="1" type="ORF">SDC9_170618</name>
</gene>
<protein>
    <recommendedName>
        <fullName evidence="2">Phage portal protein</fullName>
    </recommendedName>
</protein>
<organism evidence="1">
    <name type="scientific">bioreactor metagenome</name>
    <dbReference type="NCBI Taxonomy" id="1076179"/>
    <lineage>
        <taxon>unclassified sequences</taxon>
        <taxon>metagenomes</taxon>
        <taxon>ecological metagenomes</taxon>
    </lineage>
</organism>